<dbReference type="Pfam" id="PF01753">
    <property type="entry name" value="zf-MYND"/>
    <property type="match status" value="1"/>
</dbReference>
<proteinExistence type="predicted"/>
<keyword evidence="1" id="KW-0479">Metal-binding</keyword>
<organism evidence="6 7">
    <name type="scientific">Mycena belliarum</name>
    <dbReference type="NCBI Taxonomy" id="1033014"/>
    <lineage>
        <taxon>Eukaryota</taxon>
        <taxon>Fungi</taxon>
        <taxon>Dikarya</taxon>
        <taxon>Basidiomycota</taxon>
        <taxon>Agaricomycotina</taxon>
        <taxon>Agaricomycetes</taxon>
        <taxon>Agaricomycetidae</taxon>
        <taxon>Agaricales</taxon>
        <taxon>Marasmiineae</taxon>
        <taxon>Mycenaceae</taxon>
        <taxon>Mycena</taxon>
    </lineage>
</organism>
<dbReference type="Gene3D" id="6.10.140.2220">
    <property type="match status" value="1"/>
</dbReference>
<evidence type="ECO:0000256" key="1">
    <source>
        <dbReference type="ARBA" id="ARBA00022723"/>
    </source>
</evidence>
<dbReference type="AlphaFoldDB" id="A0AAD6UA30"/>
<dbReference type="Proteomes" id="UP001222325">
    <property type="component" value="Unassembled WGS sequence"/>
</dbReference>
<dbReference type="InterPro" id="IPR046824">
    <property type="entry name" value="Mss51-like_C"/>
</dbReference>
<reference evidence="6" key="1">
    <citation type="submission" date="2023-03" db="EMBL/GenBank/DDBJ databases">
        <title>Massive genome expansion in bonnet fungi (Mycena s.s.) driven by repeated elements and novel gene families across ecological guilds.</title>
        <authorList>
            <consortium name="Lawrence Berkeley National Laboratory"/>
            <person name="Harder C.B."/>
            <person name="Miyauchi S."/>
            <person name="Viragh M."/>
            <person name="Kuo A."/>
            <person name="Thoen E."/>
            <person name="Andreopoulos B."/>
            <person name="Lu D."/>
            <person name="Skrede I."/>
            <person name="Drula E."/>
            <person name="Henrissat B."/>
            <person name="Morin E."/>
            <person name="Kohler A."/>
            <person name="Barry K."/>
            <person name="LaButti K."/>
            <person name="Morin E."/>
            <person name="Salamov A."/>
            <person name="Lipzen A."/>
            <person name="Mereny Z."/>
            <person name="Hegedus B."/>
            <person name="Baldrian P."/>
            <person name="Stursova M."/>
            <person name="Weitz H."/>
            <person name="Taylor A."/>
            <person name="Grigoriev I.V."/>
            <person name="Nagy L.G."/>
            <person name="Martin F."/>
            <person name="Kauserud H."/>
        </authorList>
    </citation>
    <scope>NUCLEOTIDE SEQUENCE</scope>
    <source>
        <strain evidence="6">CBHHK173m</strain>
    </source>
</reference>
<dbReference type="GO" id="GO:0008270">
    <property type="term" value="F:zinc ion binding"/>
    <property type="evidence" value="ECO:0007669"/>
    <property type="project" value="UniProtKB-KW"/>
</dbReference>
<evidence type="ECO:0000256" key="3">
    <source>
        <dbReference type="ARBA" id="ARBA00022833"/>
    </source>
</evidence>
<feature type="domain" description="MYND-type" evidence="5">
    <location>
        <begin position="17"/>
        <end position="64"/>
    </location>
</feature>
<comment type="caution">
    <text evidence="6">The sequence shown here is derived from an EMBL/GenBank/DDBJ whole genome shotgun (WGS) entry which is preliminary data.</text>
</comment>
<dbReference type="EMBL" id="JARJCN010000020">
    <property type="protein sequence ID" value="KAJ7091323.1"/>
    <property type="molecule type" value="Genomic_DNA"/>
</dbReference>
<sequence length="477" mass="53793">MNLTKTPPHDAFIGQACLACFNRTPTLSKCAGCGLANYCSRECQKKDWKYPDLGLFTNDHKRFCHAVKEMDRQARLPPGPFPPKPTTTMVLDERIDDEQMERRRLCLRLMGANFISFVERSLLSFEPRCLACGVAPRHIKKAAEQGIATTLALVPCKDCKMTYFCSDSHRELSREAHTVAPVYGGHDELSQCALNQEMRAHLWCEDVLNRTPGGWNYRPLIIHPAWKSIIRTNWRNEFMASVIEPSPEAAVHGAEPLLRVHTESLSPVMSSIYAFELLHKGSPWTKRKTLTIHILACGAHDHVVYRFEEMMHRLPELQELEVHYFGYPEGGLSRRAGSDPTRDAAESPAGTLCATCKAAGKVLTLKVDPLSSEYAKWLGKQKTKPDLLMAHSLERLVMLQVAPLAKSRGIATFFTSPFREMAEAHYSTLAKDYTTLPDVPCARNPWGSLRTEPARDRITGVHSKYGWMLAGYWPRDV</sequence>
<dbReference type="InterPro" id="IPR002893">
    <property type="entry name" value="Znf_MYND"/>
</dbReference>
<keyword evidence="7" id="KW-1185">Reference proteome</keyword>
<dbReference type="PROSITE" id="PS50865">
    <property type="entry name" value="ZF_MYND_2"/>
    <property type="match status" value="1"/>
</dbReference>
<protein>
    <recommendedName>
        <fullName evidence="5">MYND-type domain-containing protein</fullName>
    </recommendedName>
</protein>
<keyword evidence="3" id="KW-0862">Zinc</keyword>
<evidence type="ECO:0000313" key="6">
    <source>
        <dbReference type="EMBL" id="KAJ7091323.1"/>
    </source>
</evidence>
<name>A0AAD6UA30_9AGAR</name>
<evidence type="ECO:0000256" key="2">
    <source>
        <dbReference type="ARBA" id="ARBA00022771"/>
    </source>
</evidence>
<keyword evidence="2 4" id="KW-0863">Zinc-finger</keyword>
<dbReference type="PANTHER" id="PTHR28069">
    <property type="entry name" value="GH20023P"/>
    <property type="match status" value="1"/>
</dbReference>
<accession>A0AAD6UA30</accession>
<evidence type="ECO:0000256" key="4">
    <source>
        <dbReference type="PROSITE-ProRule" id="PRU00134"/>
    </source>
</evidence>
<evidence type="ECO:0000313" key="7">
    <source>
        <dbReference type="Proteomes" id="UP001222325"/>
    </source>
</evidence>
<dbReference type="SUPFAM" id="SSF144232">
    <property type="entry name" value="HIT/MYND zinc finger-like"/>
    <property type="match status" value="1"/>
</dbReference>
<evidence type="ECO:0000259" key="5">
    <source>
        <dbReference type="PROSITE" id="PS50865"/>
    </source>
</evidence>
<gene>
    <name evidence="6" type="ORF">B0H15DRAFT_835475</name>
</gene>
<dbReference type="Pfam" id="PF20179">
    <property type="entry name" value="MSS51_C"/>
    <property type="match status" value="1"/>
</dbReference>